<evidence type="ECO:0000256" key="9">
    <source>
        <dbReference type="RuleBase" id="RU003761"/>
    </source>
</evidence>
<dbReference type="Gene3D" id="3.40.50.300">
    <property type="entry name" value="P-loop containing nucleotide triphosphate hydrolases"/>
    <property type="match status" value="1"/>
</dbReference>
<dbReference type="STRING" id="90241.B0682_06655"/>
<dbReference type="OrthoDB" id="9805918at2"/>
<evidence type="ECO:0000256" key="2">
    <source>
        <dbReference type="ARBA" id="ARBA00020484"/>
    </source>
</evidence>
<sequence length="319" mass="36081">MTNQSQQTHHQINHNDFRAGYVAIVGRPNVGKSTLMNHLLGQKLSITSRKPQTTRHRIHGILSTDNMQAVFVDTPGIHHNQVRAINERMNQAAVSALVDVDLVLFVVDSDQWREDDLLTLQKIGNTDLPVVLVINKVDTLTDKSALLPLMDTFQESFDFADIVPVSALKNQNTNRLVQIIKSHLPKSAPIYDTEQITDRSERFLASEIIREKIMRSAGDEVPYDLTVQIDIFKDEPAHKDAKTGKMRQAVTFIDATIFVERKGQKAIVIGDKGSRIKQVGIEARQDMEKMFDKKVMLTLWVKVKRGWSDDERALSSLGY</sequence>
<keyword evidence="4 7" id="KW-0547">Nucleotide-binding</keyword>
<dbReference type="CDD" id="cd22534">
    <property type="entry name" value="KH-II_Era"/>
    <property type="match status" value="1"/>
</dbReference>
<dbReference type="InterPro" id="IPR015946">
    <property type="entry name" value="KH_dom-like_a/b"/>
</dbReference>
<keyword evidence="7" id="KW-0699">rRNA-binding</keyword>
<dbReference type="HAMAP" id="MF_00367">
    <property type="entry name" value="GTPase_Era"/>
    <property type="match status" value="1"/>
</dbReference>
<feature type="binding site" evidence="7">
    <location>
        <begin position="73"/>
        <end position="77"/>
    </location>
    <ligand>
        <name>GTP</name>
        <dbReference type="ChEBI" id="CHEBI:37565"/>
    </ligand>
</feature>
<keyword evidence="7" id="KW-0472">Membrane</keyword>
<comment type="similarity">
    <text evidence="1 7 8 9">Belongs to the TRAFAC class TrmE-Era-EngA-EngB-Septin-like GTPase superfamily. Era GTPase family.</text>
</comment>
<reference evidence="12 13" key="1">
    <citation type="submission" date="2017-02" db="EMBL/GenBank/DDBJ databases">
        <title>Draft genome sequence of Moraxella lincolnii CCUG 9405T type strain.</title>
        <authorList>
            <person name="Salva-Serra F."/>
            <person name="Engstrom-Jakobsson H."/>
            <person name="Thorell K."/>
            <person name="Jaen-Luchoro D."/>
            <person name="Gonzales-Siles L."/>
            <person name="Karlsson R."/>
            <person name="Yazdan S."/>
            <person name="Boulund F."/>
            <person name="Johnning A."/>
            <person name="Engstrand L."/>
            <person name="Kristiansson E."/>
            <person name="Moore E."/>
        </authorList>
    </citation>
    <scope>NUCLEOTIDE SEQUENCE [LARGE SCALE GENOMIC DNA]</scope>
    <source>
        <strain evidence="12 13">CCUG 9405</strain>
    </source>
</reference>
<dbReference type="PROSITE" id="PS50823">
    <property type="entry name" value="KH_TYPE_2"/>
    <property type="match status" value="1"/>
</dbReference>
<dbReference type="CDD" id="cd04163">
    <property type="entry name" value="Era"/>
    <property type="match status" value="1"/>
</dbReference>
<organism evidence="12 13">
    <name type="scientific">Lwoffella lincolnii</name>
    <dbReference type="NCBI Taxonomy" id="90241"/>
    <lineage>
        <taxon>Bacteria</taxon>
        <taxon>Pseudomonadati</taxon>
        <taxon>Pseudomonadota</taxon>
        <taxon>Gammaproteobacteria</taxon>
        <taxon>Moraxellales</taxon>
        <taxon>Moraxellaceae</taxon>
        <taxon>Lwoffella</taxon>
    </lineage>
</organism>
<feature type="domain" description="Era-type G" evidence="11">
    <location>
        <begin position="18"/>
        <end position="186"/>
    </location>
</feature>
<dbReference type="GO" id="GO:0005886">
    <property type="term" value="C:plasma membrane"/>
    <property type="evidence" value="ECO:0007669"/>
    <property type="project" value="UniProtKB-SubCell"/>
</dbReference>
<dbReference type="RefSeq" id="WP_078307655.1">
    <property type="nucleotide sequence ID" value="NZ_MUYT01000008.1"/>
</dbReference>
<keyword evidence="3 7" id="KW-0690">Ribosome biogenesis</keyword>
<feature type="region of interest" description="G1" evidence="8">
    <location>
        <begin position="26"/>
        <end position="33"/>
    </location>
</feature>
<feature type="binding site" evidence="7">
    <location>
        <begin position="135"/>
        <end position="138"/>
    </location>
    <ligand>
        <name>GTP</name>
        <dbReference type="ChEBI" id="CHEBI:37565"/>
    </ligand>
</feature>
<evidence type="ECO:0000256" key="1">
    <source>
        <dbReference type="ARBA" id="ARBA00007921"/>
    </source>
</evidence>
<dbReference type="PANTHER" id="PTHR42698">
    <property type="entry name" value="GTPASE ERA"/>
    <property type="match status" value="1"/>
</dbReference>
<dbReference type="InterPro" id="IPR027417">
    <property type="entry name" value="P-loop_NTPase"/>
</dbReference>
<accession>A0A1T0CDV7</accession>
<dbReference type="EMBL" id="MUYT01000008">
    <property type="protein sequence ID" value="OOS20311.1"/>
    <property type="molecule type" value="Genomic_DNA"/>
</dbReference>
<comment type="function">
    <text evidence="7">An essential GTPase that binds both GDP and GTP, with rapid nucleotide exchange. Plays a role in 16S rRNA processing and 30S ribosomal subunit biogenesis and possibly also in cell cycle regulation and energy metabolism.</text>
</comment>
<dbReference type="Pfam" id="PF01926">
    <property type="entry name" value="MMR_HSR1"/>
    <property type="match status" value="1"/>
</dbReference>
<evidence type="ECO:0000256" key="8">
    <source>
        <dbReference type="PROSITE-ProRule" id="PRU01050"/>
    </source>
</evidence>
<dbReference type="AlphaFoldDB" id="A0A1T0CDV7"/>
<comment type="subcellular location">
    <subcellularLocation>
        <location evidence="7">Cytoplasm</location>
    </subcellularLocation>
    <subcellularLocation>
        <location evidence="7">Cell membrane</location>
        <topology evidence="7">Peripheral membrane protein</topology>
    </subcellularLocation>
</comment>
<evidence type="ECO:0000256" key="4">
    <source>
        <dbReference type="ARBA" id="ARBA00022741"/>
    </source>
</evidence>
<dbReference type="GO" id="GO:0070181">
    <property type="term" value="F:small ribosomal subunit rRNA binding"/>
    <property type="evidence" value="ECO:0007669"/>
    <property type="project" value="UniProtKB-UniRule"/>
</dbReference>
<dbReference type="InterPro" id="IPR005662">
    <property type="entry name" value="GTPase_Era-like"/>
</dbReference>
<dbReference type="InterPro" id="IPR009019">
    <property type="entry name" value="KH_sf_prok-type"/>
</dbReference>
<dbReference type="SUPFAM" id="SSF52540">
    <property type="entry name" value="P-loop containing nucleoside triphosphate hydrolases"/>
    <property type="match status" value="1"/>
</dbReference>
<comment type="caution">
    <text evidence="12">The sequence shown here is derived from an EMBL/GenBank/DDBJ whole genome shotgun (WGS) entry which is preliminary data.</text>
</comment>
<name>A0A1T0CDV7_9GAMM</name>
<dbReference type="NCBIfam" id="NF000908">
    <property type="entry name" value="PRK00089.1"/>
    <property type="match status" value="1"/>
</dbReference>
<dbReference type="GO" id="GO:0043024">
    <property type="term" value="F:ribosomal small subunit binding"/>
    <property type="evidence" value="ECO:0007669"/>
    <property type="project" value="TreeGrafter"/>
</dbReference>
<feature type="region of interest" description="G2" evidence="8">
    <location>
        <begin position="52"/>
        <end position="56"/>
    </location>
</feature>
<dbReference type="GO" id="GO:0005829">
    <property type="term" value="C:cytosol"/>
    <property type="evidence" value="ECO:0007669"/>
    <property type="project" value="TreeGrafter"/>
</dbReference>
<evidence type="ECO:0000313" key="13">
    <source>
        <dbReference type="Proteomes" id="UP000191094"/>
    </source>
</evidence>
<evidence type="ECO:0000256" key="7">
    <source>
        <dbReference type="HAMAP-Rule" id="MF_00367"/>
    </source>
</evidence>
<evidence type="ECO:0000256" key="5">
    <source>
        <dbReference type="ARBA" id="ARBA00022884"/>
    </source>
</evidence>
<feature type="binding site" evidence="7">
    <location>
        <begin position="26"/>
        <end position="33"/>
    </location>
    <ligand>
        <name>GTP</name>
        <dbReference type="ChEBI" id="CHEBI:37565"/>
    </ligand>
</feature>
<feature type="region of interest" description="G4" evidence="8">
    <location>
        <begin position="135"/>
        <end position="138"/>
    </location>
</feature>
<dbReference type="InterPro" id="IPR030388">
    <property type="entry name" value="G_ERA_dom"/>
</dbReference>
<keyword evidence="6 7" id="KW-0342">GTP-binding</keyword>
<dbReference type="GO" id="GO:0003924">
    <property type="term" value="F:GTPase activity"/>
    <property type="evidence" value="ECO:0007669"/>
    <property type="project" value="UniProtKB-UniRule"/>
</dbReference>
<dbReference type="InterPro" id="IPR006073">
    <property type="entry name" value="GTP-bd"/>
</dbReference>
<dbReference type="Gene3D" id="3.30.300.20">
    <property type="match status" value="1"/>
</dbReference>
<feature type="domain" description="KH type-2" evidence="10">
    <location>
        <begin position="253"/>
        <end position="305"/>
    </location>
</feature>
<dbReference type="GO" id="GO:0005525">
    <property type="term" value="F:GTP binding"/>
    <property type="evidence" value="ECO:0007669"/>
    <property type="project" value="UniProtKB-UniRule"/>
</dbReference>
<dbReference type="InterPro" id="IPR004044">
    <property type="entry name" value="KH_dom_type_2"/>
</dbReference>
<protein>
    <recommendedName>
        <fullName evidence="2 7">GTPase Era</fullName>
    </recommendedName>
</protein>
<evidence type="ECO:0000256" key="6">
    <source>
        <dbReference type="ARBA" id="ARBA00023134"/>
    </source>
</evidence>
<keyword evidence="7" id="KW-0963">Cytoplasm</keyword>
<feature type="region of interest" description="G5" evidence="8">
    <location>
        <begin position="165"/>
        <end position="167"/>
    </location>
</feature>
<evidence type="ECO:0000259" key="11">
    <source>
        <dbReference type="PROSITE" id="PS51713"/>
    </source>
</evidence>
<feature type="region of interest" description="G3" evidence="8">
    <location>
        <begin position="73"/>
        <end position="76"/>
    </location>
</feature>
<keyword evidence="5 7" id="KW-0694">RNA-binding</keyword>
<keyword evidence="13" id="KW-1185">Reference proteome</keyword>
<dbReference type="SUPFAM" id="SSF54814">
    <property type="entry name" value="Prokaryotic type KH domain (KH-domain type II)"/>
    <property type="match status" value="1"/>
</dbReference>
<comment type="subunit">
    <text evidence="7">Monomer.</text>
</comment>
<dbReference type="PROSITE" id="PS51713">
    <property type="entry name" value="G_ERA"/>
    <property type="match status" value="1"/>
</dbReference>
<dbReference type="NCBIfam" id="TIGR00436">
    <property type="entry name" value="era"/>
    <property type="match status" value="1"/>
</dbReference>
<dbReference type="FunFam" id="3.40.50.300:FF:000094">
    <property type="entry name" value="GTPase Era"/>
    <property type="match status" value="1"/>
</dbReference>
<keyword evidence="7" id="KW-1003">Cell membrane</keyword>
<dbReference type="PANTHER" id="PTHR42698:SF1">
    <property type="entry name" value="GTPASE ERA, MITOCHONDRIAL"/>
    <property type="match status" value="1"/>
</dbReference>
<dbReference type="Pfam" id="PF07650">
    <property type="entry name" value="KH_2"/>
    <property type="match status" value="1"/>
</dbReference>
<dbReference type="PRINTS" id="PR00326">
    <property type="entry name" value="GTP1OBG"/>
</dbReference>
<gene>
    <name evidence="7" type="primary">era</name>
    <name evidence="12" type="ORF">B0682_06655</name>
</gene>
<evidence type="ECO:0000259" key="10">
    <source>
        <dbReference type="PROSITE" id="PS50823"/>
    </source>
</evidence>
<evidence type="ECO:0000313" key="12">
    <source>
        <dbReference type="EMBL" id="OOS20311.1"/>
    </source>
</evidence>
<proteinExistence type="inferred from homology"/>
<evidence type="ECO:0000256" key="3">
    <source>
        <dbReference type="ARBA" id="ARBA00022517"/>
    </source>
</evidence>
<dbReference type="InterPro" id="IPR005225">
    <property type="entry name" value="Small_GTP-bd"/>
</dbReference>
<dbReference type="FunFam" id="3.30.300.20:FF:000003">
    <property type="entry name" value="GTPase Era"/>
    <property type="match status" value="1"/>
</dbReference>
<dbReference type="NCBIfam" id="TIGR00231">
    <property type="entry name" value="small_GTP"/>
    <property type="match status" value="1"/>
</dbReference>
<dbReference type="Proteomes" id="UP000191094">
    <property type="component" value="Unassembled WGS sequence"/>
</dbReference>
<dbReference type="GO" id="GO:0000028">
    <property type="term" value="P:ribosomal small subunit assembly"/>
    <property type="evidence" value="ECO:0007669"/>
    <property type="project" value="TreeGrafter"/>
</dbReference>